<comment type="caution">
    <text evidence="2">The sequence shown here is derived from an EMBL/GenBank/DDBJ whole genome shotgun (WGS) entry which is preliminary data.</text>
</comment>
<organism evidence="2">
    <name type="scientific">Tetraodon nigroviridis</name>
    <name type="common">Spotted green pufferfish</name>
    <name type="synonym">Chelonodon nigroviridis</name>
    <dbReference type="NCBI Taxonomy" id="99883"/>
    <lineage>
        <taxon>Eukaryota</taxon>
        <taxon>Metazoa</taxon>
        <taxon>Chordata</taxon>
        <taxon>Craniata</taxon>
        <taxon>Vertebrata</taxon>
        <taxon>Euteleostomi</taxon>
        <taxon>Actinopterygii</taxon>
        <taxon>Neopterygii</taxon>
        <taxon>Teleostei</taxon>
        <taxon>Neoteleostei</taxon>
        <taxon>Acanthomorphata</taxon>
        <taxon>Eupercaria</taxon>
        <taxon>Tetraodontiformes</taxon>
        <taxon>Tetradontoidea</taxon>
        <taxon>Tetraodontidae</taxon>
        <taxon>Tetraodon</taxon>
    </lineage>
</organism>
<protein>
    <submittedName>
        <fullName evidence="2">(spotted green pufferfish) hypothetical protein</fullName>
    </submittedName>
</protein>
<dbReference type="OrthoDB" id="8957261at2759"/>
<reference evidence="2" key="1">
    <citation type="journal article" date="2004" name="Nature">
        <title>Genome duplication in the teleost fish Tetraodon nigroviridis reveals the early vertebrate proto-karyotype.</title>
        <authorList>
            <person name="Jaillon O."/>
            <person name="Aury J.-M."/>
            <person name="Brunet F."/>
            <person name="Petit J.-L."/>
            <person name="Stange-Thomann N."/>
            <person name="Mauceli E."/>
            <person name="Bouneau L."/>
            <person name="Fischer C."/>
            <person name="Ozouf-Costaz C."/>
            <person name="Bernot A."/>
            <person name="Nicaud S."/>
            <person name="Jaffe D."/>
            <person name="Fisher S."/>
            <person name="Lutfalla G."/>
            <person name="Dossat C."/>
            <person name="Segurens B."/>
            <person name="Dasilva C."/>
            <person name="Salanoubat M."/>
            <person name="Levy M."/>
            <person name="Boudet N."/>
            <person name="Castellano S."/>
            <person name="Anthouard V."/>
            <person name="Jubin C."/>
            <person name="Castelli V."/>
            <person name="Katinka M."/>
            <person name="Vacherie B."/>
            <person name="Biemont C."/>
            <person name="Skalli Z."/>
            <person name="Cattolico L."/>
            <person name="Poulain J."/>
            <person name="De Berardinis V."/>
            <person name="Cruaud C."/>
            <person name="Duprat S."/>
            <person name="Brottier P."/>
            <person name="Coutanceau J.-P."/>
            <person name="Gouzy J."/>
            <person name="Parra G."/>
            <person name="Lardier G."/>
            <person name="Chapple C."/>
            <person name="McKernan K.J."/>
            <person name="McEwan P."/>
            <person name="Bosak S."/>
            <person name="Kellis M."/>
            <person name="Volff J.-N."/>
            <person name="Guigo R."/>
            <person name="Zody M.C."/>
            <person name="Mesirov J."/>
            <person name="Lindblad-Toh K."/>
            <person name="Birren B."/>
            <person name="Nusbaum C."/>
            <person name="Kahn D."/>
            <person name="Robinson-Rechavi M."/>
            <person name="Laudet V."/>
            <person name="Schachter V."/>
            <person name="Quetier F."/>
            <person name="Saurin W."/>
            <person name="Scarpelli C."/>
            <person name="Wincker P."/>
            <person name="Lander E.S."/>
            <person name="Weissenbach J."/>
            <person name="Roest Crollius H."/>
        </authorList>
    </citation>
    <scope>NUCLEOTIDE SEQUENCE [LARGE SCALE GENOMIC DNA]</scope>
</reference>
<proteinExistence type="predicted"/>
<feature type="compositionally biased region" description="Basic and acidic residues" evidence="1">
    <location>
        <begin position="89"/>
        <end position="103"/>
    </location>
</feature>
<dbReference type="KEGG" id="tng:GSTEN00011259G001"/>
<feature type="region of interest" description="Disordered" evidence="1">
    <location>
        <begin position="65"/>
        <end position="136"/>
    </location>
</feature>
<accession>Q4SWW6</accession>
<gene>
    <name evidence="2" type="ORF">GSTENG00011259001</name>
</gene>
<feature type="region of interest" description="Disordered" evidence="1">
    <location>
        <begin position="1"/>
        <end position="41"/>
    </location>
</feature>
<dbReference type="EMBL" id="CAAE01013434">
    <property type="protein sequence ID" value="CAF94866.1"/>
    <property type="molecule type" value="Genomic_DNA"/>
</dbReference>
<evidence type="ECO:0000313" key="2">
    <source>
        <dbReference type="EMBL" id="CAF94866.1"/>
    </source>
</evidence>
<evidence type="ECO:0000256" key="1">
    <source>
        <dbReference type="SAM" id="MobiDB-lite"/>
    </source>
</evidence>
<name>Q4SWW6_TETNG</name>
<sequence>DREALGELPASNDDLTASEDDLSEKNTTKVRSRMQQNPPDKFSLVGSFTALFFFQDKSIFSNMFKKPQKQAGKEKSGNLFSGLLRKTPKPAEETSDSFDREALGELPASNDDLTASEDDLSEKNTTKVRSRMQQNPPDKFSLVGSFTAFFLPGQKYF</sequence>
<reference evidence="2" key="2">
    <citation type="submission" date="2004-02" db="EMBL/GenBank/DDBJ databases">
        <authorList>
            <consortium name="Genoscope"/>
            <consortium name="Whitehead Institute Centre for Genome Research"/>
        </authorList>
    </citation>
    <scope>NUCLEOTIDE SEQUENCE</scope>
</reference>
<feature type="non-terminal residue" evidence="2">
    <location>
        <position position="157"/>
    </location>
</feature>
<dbReference type="AlphaFoldDB" id="Q4SWW6"/>